<feature type="transmembrane region" description="Helical" evidence="8">
    <location>
        <begin position="54"/>
        <end position="75"/>
    </location>
</feature>
<feature type="transmembrane region" description="Helical" evidence="8">
    <location>
        <begin position="347"/>
        <end position="373"/>
    </location>
</feature>
<evidence type="ECO:0000256" key="4">
    <source>
        <dbReference type="ARBA" id="ARBA00022475"/>
    </source>
</evidence>
<feature type="transmembrane region" description="Helical" evidence="8">
    <location>
        <begin position="317"/>
        <end position="335"/>
    </location>
</feature>
<sequence length="659" mass="71597">MSLQLRKGILPAVFIPSAVAVFLIVLSVVLFPAWAAPFFKHLNMWVTQTFGWLYALSVVGFLLVALGIAFSRFGAIKLGADHETPRFSFASWVAMLFSAGMGIGLLFFSVAEPVMHYMAPPGDAVGHQALASQAMQVTFLHWGLHGWAVYAMIGLCLAYFGFRHNLPLTIRSALYPLIGDRIYGPIGHAVDVFAVLGTLFGVATSLGFGVNQVNAGLHYLFDIEVSVTIQVLLIGGITVLATASVVAGLDAGIKRLSELNLILALCLLVFVVVLGPTVLIFSSFTENLGNYLAVMVDRGLNVGAYDPDSSWVGDWTIFYWGWWISWSPFVGMFIARISRGRTIREFVLGVLFVPTLMCFFWLTAFGNTALYFIGSGAGDIVAMVSENMPVALFVMLEQLPMPGITSFLGIILVITFFVTSSDSGSLVIDIITAGGSTKTPVWQRVFWAVAEGLVAATLLLAGGLGALQAATVATALPFTFVIILSIAGLLRGLSMEARKAKGADVAPDIIGGGVNMPWRLRLHSILAHPDSTQIRQFINDTARPALLDVMKEIQAHDNAAQAKMSGDGADLTILHEDEPEFRFAIVPISHKTPVFALSGANLEDGEEAGDKEDEKYFRAEVYLSDGGQDYDIYGYNREQIIHEVLNQYNRHLHYLSIAR</sequence>
<keyword evidence="4" id="KW-1003">Cell membrane</keyword>
<gene>
    <name evidence="9" type="ORF">CRD36_17075</name>
</gene>
<evidence type="ECO:0000256" key="2">
    <source>
        <dbReference type="ARBA" id="ARBA00005658"/>
    </source>
</evidence>
<keyword evidence="6 8" id="KW-1133">Transmembrane helix</keyword>
<feature type="transmembrane region" description="Helical" evidence="8">
    <location>
        <begin position="261"/>
        <end position="284"/>
    </location>
</feature>
<dbReference type="OrthoDB" id="9775735at2"/>
<feature type="transmembrane region" description="Helical" evidence="8">
    <location>
        <begin position="470"/>
        <end position="490"/>
    </location>
</feature>
<feature type="transmembrane region" description="Helical" evidence="8">
    <location>
        <begin position="228"/>
        <end position="249"/>
    </location>
</feature>
<dbReference type="Proteomes" id="UP000229730">
    <property type="component" value="Unassembled WGS sequence"/>
</dbReference>
<dbReference type="PANTHER" id="PTHR30047:SF7">
    <property type="entry name" value="HIGH-AFFINITY CHOLINE TRANSPORT PROTEIN"/>
    <property type="match status" value="1"/>
</dbReference>
<dbReference type="EMBL" id="PDEM01000033">
    <property type="protein sequence ID" value="PHZ83504.1"/>
    <property type="molecule type" value="Genomic_DNA"/>
</dbReference>
<protein>
    <submittedName>
        <fullName evidence="9">Choline transporter</fullName>
    </submittedName>
</protein>
<evidence type="ECO:0000313" key="10">
    <source>
        <dbReference type="Proteomes" id="UP000229730"/>
    </source>
</evidence>
<feature type="transmembrane region" description="Helical" evidence="8">
    <location>
        <begin position="87"/>
        <end position="111"/>
    </location>
</feature>
<evidence type="ECO:0000313" key="9">
    <source>
        <dbReference type="EMBL" id="PHZ83504.1"/>
    </source>
</evidence>
<dbReference type="GO" id="GO:0022857">
    <property type="term" value="F:transmembrane transporter activity"/>
    <property type="evidence" value="ECO:0007669"/>
    <property type="project" value="InterPro"/>
</dbReference>
<dbReference type="InterPro" id="IPR000060">
    <property type="entry name" value="BCCT_transptr"/>
</dbReference>
<evidence type="ECO:0000256" key="1">
    <source>
        <dbReference type="ARBA" id="ARBA00004651"/>
    </source>
</evidence>
<reference evidence="9 10" key="1">
    <citation type="submission" date="2017-10" db="EMBL/GenBank/DDBJ databases">
        <title>Frigbacter circumglobatus gen. nov. sp. nov., isolated from sediment cultured in situ.</title>
        <authorList>
            <person name="Zhao Z."/>
        </authorList>
    </citation>
    <scope>NUCLEOTIDE SEQUENCE [LARGE SCALE GENOMIC DNA]</scope>
    <source>
        <strain evidence="9 10">ZYL</strain>
    </source>
</reference>
<dbReference type="Pfam" id="PF02028">
    <property type="entry name" value="BCCT"/>
    <property type="match status" value="1"/>
</dbReference>
<name>A0A2G4YMF4_9PROT</name>
<dbReference type="InParanoid" id="A0A2G4YMF4"/>
<keyword evidence="7 8" id="KW-0472">Membrane</keyword>
<keyword evidence="3" id="KW-0813">Transport</keyword>
<evidence type="ECO:0000256" key="3">
    <source>
        <dbReference type="ARBA" id="ARBA00022448"/>
    </source>
</evidence>
<dbReference type="AlphaFoldDB" id="A0A2G4YMF4"/>
<comment type="caution">
    <text evidence="9">The sequence shown here is derived from an EMBL/GenBank/DDBJ whole genome shotgun (WGS) entry which is preliminary data.</text>
</comment>
<dbReference type="InterPro" id="IPR018093">
    <property type="entry name" value="BCCT_CS"/>
</dbReference>
<comment type="similarity">
    <text evidence="2">Belongs to the BCCT transporter (TC 2.A.15) family.</text>
</comment>
<organism evidence="9 10">
    <name type="scientific">Paremcibacter congregatus</name>
    <dbReference type="NCBI Taxonomy" id="2043170"/>
    <lineage>
        <taxon>Bacteria</taxon>
        <taxon>Pseudomonadati</taxon>
        <taxon>Pseudomonadota</taxon>
        <taxon>Alphaproteobacteria</taxon>
        <taxon>Emcibacterales</taxon>
        <taxon>Emcibacteraceae</taxon>
        <taxon>Paremcibacter</taxon>
    </lineage>
</organism>
<keyword evidence="5 8" id="KW-0812">Transmembrane</keyword>
<dbReference type="NCBIfam" id="TIGR00842">
    <property type="entry name" value="bcct"/>
    <property type="match status" value="1"/>
</dbReference>
<keyword evidence="10" id="KW-1185">Reference proteome</keyword>
<feature type="transmembrane region" description="Helical" evidence="8">
    <location>
        <begin position="12"/>
        <end position="34"/>
    </location>
</feature>
<feature type="transmembrane region" description="Helical" evidence="8">
    <location>
        <begin position="399"/>
        <end position="418"/>
    </location>
</feature>
<feature type="transmembrane region" description="Helical" evidence="8">
    <location>
        <begin position="144"/>
        <end position="162"/>
    </location>
</feature>
<evidence type="ECO:0000256" key="5">
    <source>
        <dbReference type="ARBA" id="ARBA00022692"/>
    </source>
</evidence>
<dbReference type="FunCoup" id="A0A2G4YMF4">
    <property type="interactions" value="122"/>
</dbReference>
<accession>A0A2G4YMF4</accession>
<dbReference type="PROSITE" id="PS01303">
    <property type="entry name" value="BCCT"/>
    <property type="match status" value="1"/>
</dbReference>
<dbReference type="PANTHER" id="PTHR30047">
    <property type="entry name" value="HIGH-AFFINITY CHOLINE TRANSPORT PROTEIN-RELATED"/>
    <property type="match status" value="1"/>
</dbReference>
<comment type="subcellular location">
    <subcellularLocation>
        <location evidence="1">Cell membrane</location>
        <topology evidence="1">Multi-pass membrane protein</topology>
    </subcellularLocation>
</comment>
<proteinExistence type="inferred from homology"/>
<evidence type="ECO:0000256" key="6">
    <source>
        <dbReference type="ARBA" id="ARBA00022989"/>
    </source>
</evidence>
<evidence type="ECO:0000256" key="8">
    <source>
        <dbReference type="SAM" id="Phobius"/>
    </source>
</evidence>
<dbReference type="GO" id="GO:0005886">
    <property type="term" value="C:plasma membrane"/>
    <property type="evidence" value="ECO:0007669"/>
    <property type="project" value="UniProtKB-SubCell"/>
</dbReference>
<feature type="transmembrane region" description="Helical" evidence="8">
    <location>
        <begin position="445"/>
        <end position="464"/>
    </location>
</feature>
<evidence type="ECO:0000256" key="7">
    <source>
        <dbReference type="ARBA" id="ARBA00023136"/>
    </source>
</evidence>
<feature type="transmembrane region" description="Helical" evidence="8">
    <location>
        <begin position="182"/>
        <end position="208"/>
    </location>
</feature>